<organism evidence="1 2">
    <name type="scientific">Gigaspora margarita</name>
    <dbReference type="NCBI Taxonomy" id="4874"/>
    <lineage>
        <taxon>Eukaryota</taxon>
        <taxon>Fungi</taxon>
        <taxon>Fungi incertae sedis</taxon>
        <taxon>Mucoromycota</taxon>
        <taxon>Glomeromycotina</taxon>
        <taxon>Glomeromycetes</taxon>
        <taxon>Diversisporales</taxon>
        <taxon>Gigasporaceae</taxon>
        <taxon>Gigaspora</taxon>
    </lineage>
</organism>
<proteinExistence type="predicted"/>
<evidence type="ECO:0000313" key="1">
    <source>
        <dbReference type="EMBL" id="CAG8852965.1"/>
    </source>
</evidence>
<accession>A0ABN7XD67</accession>
<name>A0ABN7XD67_GIGMA</name>
<evidence type="ECO:0000313" key="2">
    <source>
        <dbReference type="Proteomes" id="UP000789901"/>
    </source>
</evidence>
<feature type="non-terminal residue" evidence="1">
    <location>
        <position position="57"/>
    </location>
</feature>
<dbReference type="Proteomes" id="UP000789901">
    <property type="component" value="Unassembled WGS sequence"/>
</dbReference>
<dbReference type="EMBL" id="CAJVQB010118256">
    <property type="protein sequence ID" value="CAG8852965.1"/>
    <property type="molecule type" value="Genomic_DNA"/>
</dbReference>
<feature type="non-terminal residue" evidence="1">
    <location>
        <position position="1"/>
    </location>
</feature>
<keyword evidence="2" id="KW-1185">Reference proteome</keyword>
<sequence length="57" mass="6965">YYKFREDNLNPCEIECYCCPIRRIFHKGSYKKFNSFKFDIEFNSNVSQEKATEIIEK</sequence>
<comment type="caution">
    <text evidence="1">The sequence shown here is derived from an EMBL/GenBank/DDBJ whole genome shotgun (WGS) entry which is preliminary data.</text>
</comment>
<protein>
    <submittedName>
        <fullName evidence="1">21390_t:CDS:1</fullName>
    </submittedName>
</protein>
<reference evidence="1 2" key="1">
    <citation type="submission" date="2021-06" db="EMBL/GenBank/DDBJ databases">
        <authorList>
            <person name="Kallberg Y."/>
            <person name="Tangrot J."/>
            <person name="Rosling A."/>
        </authorList>
    </citation>
    <scope>NUCLEOTIDE SEQUENCE [LARGE SCALE GENOMIC DNA]</scope>
    <source>
        <strain evidence="1 2">120-4 pot B 10/14</strain>
    </source>
</reference>
<gene>
    <name evidence="1" type="ORF">GMARGA_LOCUS41786</name>
</gene>